<evidence type="ECO:0000313" key="2">
    <source>
        <dbReference type="Proteomes" id="UP001055117"/>
    </source>
</evidence>
<reference evidence="1 2" key="1">
    <citation type="journal article" date="2021" name="Front. Microbiol.">
        <title>Comprehensive Comparative Genomics and Phenotyping of Methylobacterium Species.</title>
        <authorList>
            <person name="Alessa O."/>
            <person name="Ogura Y."/>
            <person name="Fujitani Y."/>
            <person name="Takami H."/>
            <person name="Hayashi T."/>
            <person name="Sahin N."/>
            <person name="Tani A."/>
        </authorList>
    </citation>
    <scope>NUCLEOTIDE SEQUENCE [LARGE SCALE GENOMIC DNA]</scope>
    <source>
        <strain evidence="1 2">DSM 23679</strain>
    </source>
</reference>
<comment type="caution">
    <text evidence="1">The sequence shown here is derived from an EMBL/GenBank/DDBJ whole genome shotgun (WGS) entry which is preliminary data.</text>
</comment>
<keyword evidence="2" id="KW-1185">Reference proteome</keyword>
<name>A0ABQ4QPK2_9HYPH</name>
<proteinExistence type="predicted"/>
<accession>A0ABQ4QPK2</accession>
<dbReference type="EMBL" id="BPQG01000132">
    <property type="protein sequence ID" value="GJD47223.1"/>
    <property type="molecule type" value="Genomic_DNA"/>
</dbReference>
<organism evidence="1 2">
    <name type="scientific">Methylobacterium cerastii</name>
    <dbReference type="NCBI Taxonomy" id="932741"/>
    <lineage>
        <taxon>Bacteria</taxon>
        <taxon>Pseudomonadati</taxon>
        <taxon>Pseudomonadota</taxon>
        <taxon>Alphaproteobacteria</taxon>
        <taxon>Hyphomicrobiales</taxon>
        <taxon>Methylobacteriaceae</taxon>
        <taxon>Methylobacterium</taxon>
    </lineage>
</organism>
<evidence type="ECO:0000313" key="1">
    <source>
        <dbReference type="EMBL" id="GJD47223.1"/>
    </source>
</evidence>
<gene>
    <name evidence="1" type="ORF">AFCDBAGC_5115</name>
</gene>
<dbReference type="Proteomes" id="UP001055117">
    <property type="component" value="Unassembled WGS sequence"/>
</dbReference>
<protein>
    <submittedName>
        <fullName evidence="1">Uncharacterized protein</fullName>
    </submittedName>
</protein>
<sequence>MVLDRHDQPPFTSNEAWTRCDRLTFQDAIKLEPQIVVEPARGVLLHDEGPSGYCVSHSLSFVQRRFALPPRTAMPIALRWPISTTSRLPRVTPV</sequence>